<reference evidence="1 2" key="1">
    <citation type="submission" date="2016-04" db="EMBL/GenBank/DDBJ databases">
        <title>Draft Genome Assembly of the Bloom-forming Cyanobacterium Nodularia spumigena Strain CENA596 in Shrimp Production Ponds.</title>
        <authorList>
            <person name="Popin R.V."/>
            <person name="Rigonato J."/>
            <person name="Abreu V.A."/>
            <person name="Andreote A.P."/>
            <person name="Silveira S.B."/>
            <person name="Odebrecht C."/>
            <person name="Fiore M.F."/>
        </authorList>
    </citation>
    <scope>NUCLEOTIDE SEQUENCE [LARGE SCALE GENOMIC DNA]</scope>
    <source>
        <strain evidence="1 2">CENA596</strain>
    </source>
</reference>
<protein>
    <recommendedName>
        <fullName evidence="3">DUF2267 domain-containing protein</fullName>
    </recommendedName>
</protein>
<sequence length="134" mass="15046">MEYSEFITHVQSLAQSNSREEAERATSATLETLKERVPGDEANEIAGELPQELGQCLQGREGEGSESFNLQEFIKRVSQRENIEPTTTAIHVRAVFAVLQNAINPEKFAKFHHHFSHDYEELFATSPTGEVPAM</sequence>
<dbReference type="InterPro" id="IPR038282">
    <property type="entry name" value="DUF2267_sf"/>
</dbReference>
<dbReference type="RefSeq" id="WP_063874539.1">
    <property type="nucleotide sequence ID" value="NZ_CAWMRI010000284.1"/>
</dbReference>
<dbReference type="AlphaFoldDB" id="A0A161UPU0"/>
<organism evidence="1 2">
    <name type="scientific">Nodularia spumigena CENA596</name>
    <dbReference type="NCBI Taxonomy" id="1819295"/>
    <lineage>
        <taxon>Bacteria</taxon>
        <taxon>Bacillati</taxon>
        <taxon>Cyanobacteriota</taxon>
        <taxon>Cyanophyceae</taxon>
        <taxon>Nostocales</taxon>
        <taxon>Nodulariaceae</taxon>
        <taxon>Nodularia</taxon>
    </lineage>
</organism>
<dbReference type="Gene3D" id="1.10.490.110">
    <property type="entry name" value="Uncharacterized conserved protein DUF2267"/>
    <property type="match status" value="1"/>
</dbReference>
<name>A0A161UPU0_NODSP</name>
<dbReference type="Proteomes" id="UP000076555">
    <property type="component" value="Unassembled WGS sequence"/>
</dbReference>
<evidence type="ECO:0000313" key="2">
    <source>
        <dbReference type="Proteomes" id="UP000076555"/>
    </source>
</evidence>
<dbReference type="EMBL" id="LWAJ01000284">
    <property type="protein sequence ID" value="KZL47753.1"/>
    <property type="molecule type" value="Genomic_DNA"/>
</dbReference>
<gene>
    <name evidence="1" type="ORF">A2T98_21670</name>
</gene>
<dbReference type="InterPro" id="IPR018727">
    <property type="entry name" value="DUF2267"/>
</dbReference>
<dbReference type="OrthoDB" id="952780at2"/>
<proteinExistence type="predicted"/>
<comment type="caution">
    <text evidence="1">The sequence shown here is derived from an EMBL/GenBank/DDBJ whole genome shotgun (WGS) entry which is preliminary data.</text>
</comment>
<dbReference type="Pfam" id="PF10025">
    <property type="entry name" value="DUF2267"/>
    <property type="match status" value="1"/>
</dbReference>
<evidence type="ECO:0000313" key="1">
    <source>
        <dbReference type="EMBL" id="KZL47753.1"/>
    </source>
</evidence>
<evidence type="ECO:0008006" key="3">
    <source>
        <dbReference type="Google" id="ProtNLM"/>
    </source>
</evidence>
<accession>A0A161UPU0</accession>